<dbReference type="Pfam" id="PF18967">
    <property type="entry name" value="PycTM"/>
    <property type="match status" value="1"/>
</dbReference>
<keyword evidence="5 8" id="KW-1133">Transmembrane helix</keyword>
<evidence type="ECO:0000256" key="1">
    <source>
        <dbReference type="ARBA" id="ARBA00004236"/>
    </source>
</evidence>
<evidence type="ECO:0000256" key="4">
    <source>
        <dbReference type="ARBA" id="ARBA00022741"/>
    </source>
</evidence>
<evidence type="ECO:0000313" key="10">
    <source>
        <dbReference type="EMBL" id="MBB3111787.1"/>
    </source>
</evidence>
<keyword evidence="6" id="KW-0051">Antiviral defense</keyword>
<feature type="domain" description="Pycsar effector protein" evidence="9">
    <location>
        <begin position="15"/>
        <end position="159"/>
    </location>
</feature>
<feature type="transmembrane region" description="Helical" evidence="8">
    <location>
        <begin position="60"/>
        <end position="81"/>
    </location>
</feature>
<comment type="subcellular location">
    <subcellularLocation>
        <location evidence="1">Cell membrane</location>
    </subcellularLocation>
</comment>
<gene>
    <name evidence="10" type="ORF">FHS18_003855</name>
</gene>
<evidence type="ECO:0000313" key="11">
    <source>
        <dbReference type="Proteomes" id="UP000570361"/>
    </source>
</evidence>
<evidence type="ECO:0000256" key="8">
    <source>
        <dbReference type="SAM" id="Phobius"/>
    </source>
</evidence>
<keyword evidence="11" id="KW-1185">Reference proteome</keyword>
<dbReference type="RefSeq" id="WP_183601654.1">
    <property type="nucleotide sequence ID" value="NZ_JACHXK010000009.1"/>
</dbReference>
<keyword evidence="4" id="KW-0547">Nucleotide-binding</keyword>
<feature type="transmembrane region" description="Helical" evidence="8">
    <location>
        <begin position="144"/>
        <end position="161"/>
    </location>
</feature>
<keyword evidence="2" id="KW-1003">Cell membrane</keyword>
<keyword evidence="3 8" id="KW-0812">Transmembrane</keyword>
<proteinExistence type="predicted"/>
<dbReference type="Proteomes" id="UP000570361">
    <property type="component" value="Unassembled WGS sequence"/>
</dbReference>
<organism evidence="10 11">
    <name type="scientific">Paenibacillus phyllosphaerae</name>
    <dbReference type="NCBI Taxonomy" id="274593"/>
    <lineage>
        <taxon>Bacteria</taxon>
        <taxon>Bacillati</taxon>
        <taxon>Bacillota</taxon>
        <taxon>Bacilli</taxon>
        <taxon>Bacillales</taxon>
        <taxon>Paenibacillaceae</taxon>
        <taxon>Paenibacillus</taxon>
    </lineage>
</organism>
<accession>A0A7W5AZS3</accession>
<evidence type="ECO:0000256" key="7">
    <source>
        <dbReference type="ARBA" id="ARBA00023136"/>
    </source>
</evidence>
<evidence type="ECO:0000256" key="6">
    <source>
        <dbReference type="ARBA" id="ARBA00023118"/>
    </source>
</evidence>
<evidence type="ECO:0000256" key="2">
    <source>
        <dbReference type="ARBA" id="ARBA00022475"/>
    </source>
</evidence>
<dbReference type="InterPro" id="IPR043760">
    <property type="entry name" value="PycTM_dom"/>
</dbReference>
<reference evidence="10 11" key="1">
    <citation type="submission" date="2020-08" db="EMBL/GenBank/DDBJ databases">
        <title>Genomic Encyclopedia of Type Strains, Phase III (KMG-III): the genomes of soil and plant-associated and newly described type strains.</title>
        <authorList>
            <person name="Whitman W."/>
        </authorList>
    </citation>
    <scope>NUCLEOTIDE SEQUENCE [LARGE SCALE GENOMIC DNA]</scope>
    <source>
        <strain evidence="10 11">CECT 5862</strain>
    </source>
</reference>
<dbReference type="EMBL" id="JACHXK010000009">
    <property type="protein sequence ID" value="MBB3111787.1"/>
    <property type="molecule type" value="Genomic_DNA"/>
</dbReference>
<protein>
    <recommendedName>
        <fullName evidence="9">Pycsar effector protein domain-containing protein</fullName>
    </recommendedName>
</protein>
<dbReference type="AlphaFoldDB" id="A0A7W5AZS3"/>
<comment type="caution">
    <text evidence="10">The sequence shown here is derived from an EMBL/GenBank/DDBJ whole genome shotgun (WGS) entry which is preliminary data.</text>
</comment>
<evidence type="ECO:0000259" key="9">
    <source>
        <dbReference type="Pfam" id="PF18967"/>
    </source>
</evidence>
<evidence type="ECO:0000256" key="3">
    <source>
        <dbReference type="ARBA" id="ARBA00022692"/>
    </source>
</evidence>
<sequence>MDNNKEFDYHKHNSVYISDYIKFADAKAGAALGLNVALVGFFAKTLKDSWTITALKLSDLFLLIALLFLIISLYFILWRILWPRYVKSTQLYQSWGGIGSFANLDDYYNYLKQQPEQKFLKDMAAQNYSLAQVCIKKYWNFERAVVFLTTGAISGVAGWMLI</sequence>
<name>A0A7W5AZS3_9BACL</name>
<evidence type="ECO:0000256" key="5">
    <source>
        <dbReference type="ARBA" id="ARBA00022989"/>
    </source>
</evidence>
<keyword evidence="7 8" id="KW-0472">Membrane</keyword>